<gene>
    <name evidence="2" type="ORF">OXH18_21040</name>
</gene>
<reference evidence="2" key="1">
    <citation type="submission" date="2022-12" db="EMBL/GenBank/DDBJ databases">
        <title>Polyphasic identification of a Novel Hot-Spring Cyanobacterium Ocullathermofonsia sinensis gen nov. sp. nov. and Genomic Insights on its Adaptations to the Thermal Habitat.</title>
        <authorList>
            <person name="Daroch M."/>
            <person name="Tang J."/>
            <person name="Jiang Y."/>
        </authorList>
    </citation>
    <scope>NUCLEOTIDE SEQUENCE</scope>
    <source>
        <strain evidence="2">PKUAC-SCTA174</strain>
    </source>
</reference>
<organism evidence="2 3">
    <name type="scientific">Thermocoleostomius sinensis A174</name>
    <dbReference type="NCBI Taxonomy" id="2016057"/>
    <lineage>
        <taxon>Bacteria</taxon>
        <taxon>Bacillati</taxon>
        <taxon>Cyanobacteriota</taxon>
        <taxon>Cyanophyceae</taxon>
        <taxon>Oculatellales</taxon>
        <taxon>Oculatellaceae</taxon>
        <taxon>Thermocoleostomius</taxon>
    </lineage>
</organism>
<evidence type="ECO:0000313" key="3">
    <source>
        <dbReference type="Proteomes" id="UP001163152"/>
    </source>
</evidence>
<dbReference type="Proteomes" id="UP001163152">
    <property type="component" value="Chromosome"/>
</dbReference>
<proteinExistence type="predicted"/>
<dbReference type="Pfam" id="PF11741">
    <property type="entry name" value="AMIN"/>
    <property type="match status" value="1"/>
</dbReference>
<dbReference type="KEGG" id="tsin:OXH18_21040"/>
<protein>
    <submittedName>
        <fullName evidence="2">AMIN domain-containing protein</fullName>
    </submittedName>
</protein>
<name>A0A9E9CB11_9CYAN</name>
<evidence type="ECO:0000259" key="1">
    <source>
        <dbReference type="Pfam" id="PF11741"/>
    </source>
</evidence>
<dbReference type="InterPro" id="IPR021731">
    <property type="entry name" value="AMIN_dom"/>
</dbReference>
<dbReference type="AlphaFoldDB" id="A0A9E9CB11"/>
<dbReference type="RefSeq" id="WP_268609424.1">
    <property type="nucleotide sequence ID" value="NZ_CP113797.1"/>
</dbReference>
<sequence>MVGNALIADIPNAVLALPEGEEFQAASPAEGIALVAVTSRADGVRVAITGTERRFSPRVHGCQTLSTPITQLILFRGGLRTVPAKFPFDRLFPITYCPFPIPHYNSISIYQLFSIL</sequence>
<feature type="domain" description="AMIN" evidence="1">
    <location>
        <begin position="3"/>
        <end position="54"/>
    </location>
</feature>
<evidence type="ECO:0000313" key="2">
    <source>
        <dbReference type="EMBL" id="WAL59630.1"/>
    </source>
</evidence>
<dbReference type="EMBL" id="CP113797">
    <property type="protein sequence ID" value="WAL59630.1"/>
    <property type="molecule type" value="Genomic_DNA"/>
</dbReference>
<keyword evidence="3" id="KW-1185">Reference proteome</keyword>
<accession>A0A9E9CB11</accession>